<name>A0A919BM00_9GAMM</name>
<reference evidence="2" key="2">
    <citation type="submission" date="2020-09" db="EMBL/GenBank/DDBJ databases">
        <authorList>
            <person name="Sun Q."/>
            <person name="Kim S."/>
        </authorList>
    </citation>
    <scope>NUCLEOTIDE SEQUENCE</scope>
    <source>
        <strain evidence="2">KCTC 42731</strain>
    </source>
</reference>
<reference evidence="2" key="1">
    <citation type="journal article" date="2014" name="Int. J. Syst. Evol. Microbiol.">
        <title>Complete genome sequence of Corynebacterium casei LMG S-19264T (=DSM 44701T), isolated from a smear-ripened cheese.</title>
        <authorList>
            <consortium name="US DOE Joint Genome Institute (JGI-PGF)"/>
            <person name="Walter F."/>
            <person name="Albersmeier A."/>
            <person name="Kalinowski J."/>
            <person name="Ruckert C."/>
        </authorList>
    </citation>
    <scope>NUCLEOTIDE SEQUENCE</scope>
    <source>
        <strain evidence="2">KCTC 42731</strain>
    </source>
</reference>
<evidence type="ECO:0008006" key="4">
    <source>
        <dbReference type="Google" id="ProtNLM"/>
    </source>
</evidence>
<dbReference type="EMBL" id="BNCK01000006">
    <property type="protein sequence ID" value="GHF97972.1"/>
    <property type="molecule type" value="Genomic_DNA"/>
</dbReference>
<feature type="region of interest" description="Disordered" evidence="1">
    <location>
        <begin position="153"/>
        <end position="188"/>
    </location>
</feature>
<dbReference type="PANTHER" id="PTHR37805">
    <property type="entry name" value="CYTOPLASMIC PROTEIN-RELATED"/>
    <property type="match status" value="1"/>
</dbReference>
<dbReference type="PANTHER" id="PTHR37805:SF1">
    <property type="entry name" value="CYTOPLASMIC PROTEIN"/>
    <property type="match status" value="1"/>
</dbReference>
<evidence type="ECO:0000313" key="2">
    <source>
        <dbReference type="EMBL" id="GHF97972.1"/>
    </source>
</evidence>
<dbReference type="AlphaFoldDB" id="A0A919BM00"/>
<dbReference type="Proteomes" id="UP000623842">
    <property type="component" value="Unassembled WGS sequence"/>
</dbReference>
<dbReference type="RefSeq" id="WP_189771761.1">
    <property type="nucleotide sequence ID" value="NZ_BNCK01000006.1"/>
</dbReference>
<keyword evidence="3" id="KW-1185">Reference proteome</keyword>
<accession>A0A919BM00</accession>
<gene>
    <name evidence="2" type="ORF">GCM10017161_27920</name>
</gene>
<proteinExistence type="predicted"/>
<dbReference type="InterPro" id="IPR009921">
    <property type="entry name" value="YehS-like"/>
</dbReference>
<sequence>MTNNDVLRRLRYTFSLKDQKVKDIFALANRQVTLEQITAWLKKDDEPEMVPLADIELASFLNGFIVEKRGRGDKAMPAPEKELTKNLILKKLKIALELQTDDIIALLASVDVKLGNGEITAFFRNPDHKNYRHCKAQILRNFLMALQLKHSKPAAKAKAKQGNTKQSNAKPKANKKPPTPKKLYVNPYAKAEEKLEDAKESKRNVLSLKK</sequence>
<evidence type="ECO:0000313" key="3">
    <source>
        <dbReference type="Proteomes" id="UP000623842"/>
    </source>
</evidence>
<dbReference type="Pfam" id="PF07308">
    <property type="entry name" value="DUF1456"/>
    <property type="match status" value="2"/>
</dbReference>
<organism evidence="2 3">
    <name type="scientific">Thalassotalea marina</name>
    <dbReference type="NCBI Taxonomy" id="1673741"/>
    <lineage>
        <taxon>Bacteria</taxon>
        <taxon>Pseudomonadati</taxon>
        <taxon>Pseudomonadota</taxon>
        <taxon>Gammaproteobacteria</taxon>
        <taxon>Alteromonadales</taxon>
        <taxon>Colwelliaceae</taxon>
        <taxon>Thalassotalea</taxon>
    </lineage>
</organism>
<comment type="caution">
    <text evidence="2">The sequence shown here is derived from an EMBL/GenBank/DDBJ whole genome shotgun (WGS) entry which is preliminary data.</text>
</comment>
<evidence type="ECO:0000256" key="1">
    <source>
        <dbReference type="SAM" id="MobiDB-lite"/>
    </source>
</evidence>
<protein>
    <recommendedName>
        <fullName evidence="4">DUF1456 family protein</fullName>
    </recommendedName>
</protein>